<evidence type="ECO:0000313" key="1">
    <source>
        <dbReference type="EMBL" id="MBB5756146.1"/>
    </source>
</evidence>
<dbReference type="AlphaFoldDB" id="A0A840ZEX2"/>
<organism evidence="1 2">
    <name type="scientific">Methylorubrum rhodinum</name>
    <dbReference type="NCBI Taxonomy" id="29428"/>
    <lineage>
        <taxon>Bacteria</taxon>
        <taxon>Pseudomonadati</taxon>
        <taxon>Pseudomonadota</taxon>
        <taxon>Alphaproteobacteria</taxon>
        <taxon>Hyphomicrobiales</taxon>
        <taxon>Methylobacteriaceae</taxon>
        <taxon>Methylorubrum</taxon>
    </lineage>
</organism>
<keyword evidence="2" id="KW-1185">Reference proteome</keyword>
<dbReference type="EMBL" id="JACHOP010000002">
    <property type="protein sequence ID" value="MBB5756146.1"/>
    <property type="molecule type" value="Genomic_DNA"/>
</dbReference>
<name>A0A840ZEX2_9HYPH</name>
<gene>
    <name evidence="1" type="ORF">HNR00_000842</name>
</gene>
<dbReference type="RefSeq" id="WP_183565329.1">
    <property type="nucleotide sequence ID" value="NZ_JACHOP010000002.1"/>
</dbReference>
<protein>
    <submittedName>
        <fullName evidence="1">Uncharacterized protein</fullName>
    </submittedName>
</protein>
<dbReference type="Proteomes" id="UP000583454">
    <property type="component" value="Unassembled WGS sequence"/>
</dbReference>
<reference evidence="1 2" key="1">
    <citation type="submission" date="2020-08" db="EMBL/GenBank/DDBJ databases">
        <title>Genomic Encyclopedia of Type Strains, Phase IV (KMG-IV): sequencing the most valuable type-strain genomes for metagenomic binning, comparative biology and taxonomic classification.</title>
        <authorList>
            <person name="Goeker M."/>
        </authorList>
    </citation>
    <scope>NUCLEOTIDE SEQUENCE [LARGE SCALE GENOMIC DNA]</scope>
    <source>
        <strain evidence="1 2">DSM 2163</strain>
    </source>
</reference>
<comment type="caution">
    <text evidence="1">The sequence shown here is derived from an EMBL/GenBank/DDBJ whole genome shotgun (WGS) entry which is preliminary data.</text>
</comment>
<accession>A0A840ZEX2</accession>
<sequence length="94" mass="9686">MSSEAESLDASGSARSSIIRKQALRLVKSIAARRAKRVRARGIRMAGIGIGAAGAAELLAQARAQLAALPPGFTDDLRHAPPFPADAPEILGGD</sequence>
<proteinExistence type="predicted"/>
<evidence type="ECO:0000313" key="2">
    <source>
        <dbReference type="Proteomes" id="UP000583454"/>
    </source>
</evidence>